<keyword evidence="3" id="KW-1185">Reference proteome</keyword>
<evidence type="ECO:0000313" key="2">
    <source>
        <dbReference type="EMBL" id="MCG2459169.1"/>
    </source>
</evidence>
<evidence type="ECO:0000259" key="1">
    <source>
        <dbReference type="Pfam" id="PF06983"/>
    </source>
</evidence>
<reference evidence="2" key="1">
    <citation type="submission" date="2023-02" db="EMBL/GenBank/DDBJ databases">
        <title>Genome of Flavobacteriaceae gen. nov. sp. strain F89.</title>
        <authorList>
            <person name="Wang Y."/>
        </authorList>
    </citation>
    <scope>NUCLEOTIDE SEQUENCE</scope>
    <source>
        <strain evidence="2">F89</strain>
    </source>
</reference>
<organism evidence="2 3">
    <name type="scientific">Cerina litoralis</name>
    <dbReference type="NCBI Taxonomy" id="2874477"/>
    <lineage>
        <taxon>Bacteria</taxon>
        <taxon>Pseudomonadati</taxon>
        <taxon>Bacteroidota</taxon>
        <taxon>Flavobacteriia</taxon>
        <taxon>Flavobacteriales</taxon>
        <taxon>Flavobacteriaceae</taxon>
        <taxon>Cerina</taxon>
    </lineage>
</organism>
<accession>A0AAE3ES52</accession>
<dbReference type="InterPro" id="IPR029068">
    <property type="entry name" value="Glyas_Bleomycin-R_OHBP_Dase"/>
</dbReference>
<dbReference type="InterPro" id="IPR028973">
    <property type="entry name" value="PhnB-like"/>
</dbReference>
<dbReference type="AlphaFoldDB" id="A0AAE3ES52"/>
<dbReference type="SUPFAM" id="SSF54593">
    <property type="entry name" value="Glyoxalase/Bleomycin resistance protein/Dihydroxybiphenyl dioxygenase"/>
    <property type="match status" value="1"/>
</dbReference>
<sequence length="104" mass="11985">MASKFDCSIFKNPAIISDNQTAVIFKLNGKRFMGLNGGPQFNFTEALSGVVVCETQEEIDHYWDHPTLEGESEGRCGWSRDKFEVYWTKEQKIEQIAQCRILIY</sequence>
<name>A0AAE3ES52_9FLAO</name>
<dbReference type="Proteomes" id="UP001200642">
    <property type="component" value="Unassembled WGS sequence"/>
</dbReference>
<dbReference type="Pfam" id="PF06983">
    <property type="entry name" value="3-dmu-9_3-mt"/>
    <property type="match status" value="1"/>
</dbReference>
<dbReference type="EMBL" id="JAIRBC010000001">
    <property type="protein sequence ID" value="MCG2459169.1"/>
    <property type="molecule type" value="Genomic_DNA"/>
</dbReference>
<proteinExistence type="predicted"/>
<dbReference type="PANTHER" id="PTHR33990">
    <property type="entry name" value="PROTEIN YJDN-RELATED"/>
    <property type="match status" value="1"/>
</dbReference>
<gene>
    <name evidence="2" type="ORF">K8352_00240</name>
</gene>
<comment type="caution">
    <text evidence="2">The sequence shown here is derived from an EMBL/GenBank/DDBJ whole genome shotgun (WGS) entry which is preliminary data.</text>
</comment>
<dbReference type="RefSeq" id="WP_317900321.1">
    <property type="nucleotide sequence ID" value="NZ_JAIRBC010000001.1"/>
</dbReference>
<evidence type="ECO:0000313" key="3">
    <source>
        <dbReference type="Proteomes" id="UP001200642"/>
    </source>
</evidence>
<dbReference type="Gene3D" id="3.10.180.10">
    <property type="entry name" value="2,3-Dihydroxybiphenyl 1,2-Dioxygenase, domain 1"/>
    <property type="match status" value="1"/>
</dbReference>
<protein>
    <submittedName>
        <fullName evidence="2">VOC family protein</fullName>
    </submittedName>
</protein>
<feature type="domain" description="PhnB-like" evidence="1">
    <location>
        <begin position="18"/>
        <end position="87"/>
    </location>
</feature>